<name>A0A8R1XUP1_ONCVO</name>
<organism evidence="1 2">
    <name type="scientific">Onchocerca volvulus</name>
    <dbReference type="NCBI Taxonomy" id="6282"/>
    <lineage>
        <taxon>Eukaryota</taxon>
        <taxon>Metazoa</taxon>
        <taxon>Ecdysozoa</taxon>
        <taxon>Nematoda</taxon>
        <taxon>Chromadorea</taxon>
        <taxon>Rhabditida</taxon>
        <taxon>Spirurina</taxon>
        <taxon>Spiruromorpha</taxon>
        <taxon>Filarioidea</taxon>
        <taxon>Onchocercidae</taxon>
        <taxon>Onchocerca</taxon>
    </lineage>
</organism>
<evidence type="ECO:0000313" key="2">
    <source>
        <dbReference type="Proteomes" id="UP000024404"/>
    </source>
</evidence>
<dbReference type="EnsemblMetazoa" id="OVOC4597.1">
    <property type="protein sequence ID" value="OVOC4597.1"/>
    <property type="gene ID" value="WBGene00241406"/>
</dbReference>
<protein>
    <submittedName>
        <fullName evidence="1">Uncharacterized protein</fullName>
    </submittedName>
</protein>
<keyword evidence="2" id="KW-1185">Reference proteome</keyword>
<proteinExistence type="predicted"/>
<dbReference type="EMBL" id="CMVM020000142">
    <property type="status" value="NOT_ANNOTATED_CDS"/>
    <property type="molecule type" value="Genomic_DNA"/>
</dbReference>
<reference evidence="2" key="1">
    <citation type="submission" date="2013-10" db="EMBL/GenBank/DDBJ databases">
        <title>Genome sequencing of Onchocerca volvulus.</title>
        <authorList>
            <person name="Cotton J."/>
            <person name="Tsai J."/>
            <person name="Stanley E."/>
            <person name="Tracey A."/>
            <person name="Holroyd N."/>
            <person name="Lustigman S."/>
            <person name="Berriman M."/>
        </authorList>
    </citation>
    <scope>NUCLEOTIDE SEQUENCE</scope>
</reference>
<reference evidence="1" key="2">
    <citation type="submission" date="2022-06" db="UniProtKB">
        <authorList>
            <consortium name="EnsemblMetazoa"/>
        </authorList>
    </citation>
    <scope>IDENTIFICATION</scope>
</reference>
<dbReference type="Proteomes" id="UP000024404">
    <property type="component" value="Unassembled WGS sequence"/>
</dbReference>
<evidence type="ECO:0000313" key="1">
    <source>
        <dbReference type="EnsemblMetazoa" id="OVOC4597.1"/>
    </source>
</evidence>
<sequence length="119" mass="13144">MSYISYTYQQHFMPLSIKRHLSAATFIEPGIMRCCDPSSGTQFPNKSSVLLPVVHPAKTAEEKALSVKGRTFGGINSIIVVTNLKKQTTQLMKVDTTGGICILPAEFVFKKKCVLLQHT</sequence>
<dbReference type="AlphaFoldDB" id="A0A8R1XUP1"/>
<accession>A0A8R1XUP1</accession>